<comment type="caution">
    <text evidence="3">The sequence shown here is derived from an EMBL/GenBank/DDBJ whole genome shotgun (WGS) entry which is preliminary data.</text>
</comment>
<dbReference type="OrthoDB" id="302327at2157"/>
<proteinExistence type="predicted"/>
<dbReference type="Pfam" id="PF10069">
    <property type="entry name" value="DICT"/>
    <property type="match status" value="1"/>
</dbReference>
<keyword evidence="3" id="KW-0418">Kinase</keyword>
<sequence length="266" mass="28820">MRRPFERLPPASVTIRVDPSASVAPLQDALSRLFDDQQVSVTTAEGQPDGQPDGQAADDTDEVAVVRDGEVVATSSASAMMRSLLLVNSDVYITGSRGLDEAALPPTVQALHDLQFRLAGYPESDSEKLLLIALSRAIERRALDAGQGTLRVGFQRLSRLVDEAGTRRVYERLTETDLAVHAYGVGDTALPDSLSVTAHTGTTEFHRRGWFVVFEPPAASDAEPAALYAIEVGDNRWDGFWTYTPERVDGITEVITDLVMPPSEPG</sequence>
<evidence type="ECO:0000313" key="3">
    <source>
        <dbReference type="EMBL" id="TQQ80570.1"/>
    </source>
</evidence>
<feature type="region of interest" description="Disordered" evidence="1">
    <location>
        <begin position="38"/>
        <end position="59"/>
    </location>
</feature>
<gene>
    <name evidence="3" type="ORF">EWF95_08795</name>
</gene>
<dbReference type="GO" id="GO:0016301">
    <property type="term" value="F:kinase activity"/>
    <property type="evidence" value="ECO:0007669"/>
    <property type="project" value="UniProtKB-KW"/>
</dbReference>
<dbReference type="RefSeq" id="WP_142443682.1">
    <property type="nucleotide sequence ID" value="NZ_SESI01000002.1"/>
</dbReference>
<dbReference type="InterPro" id="IPR019278">
    <property type="entry name" value="DICT_dom"/>
</dbReference>
<dbReference type="Proteomes" id="UP000315385">
    <property type="component" value="Unassembled WGS sequence"/>
</dbReference>
<accession>A0A544QNW8</accession>
<evidence type="ECO:0000256" key="1">
    <source>
        <dbReference type="SAM" id="MobiDB-lite"/>
    </source>
</evidence>
<protein>
    <submittedName>
        <fullName evidence="3">Histidine kinase</fullName>
    </submittedName>
</protein>
<evidence type="ECO:0000313" key="4">
    <source>
        <dbReference type="Proteomes" id="UP000315385"/>
    </source>
</evidence>
<organism evidence="3 4">
    <name type="scientific">Halonotius roseus</name>
    <dbReference type="NCBI Taxonomy" id="2511997"/>
    <lineage>
        <taxon>Archaea</taxon>
        <taxon>Methanobacteriati</taxon>
        <taxon>Methanobacteriota</taxon>
        <taxon>Stenosarchaea group</taxon>
        <taxon>Halobacteria</taxon>
        <taxon>Halobacteriales</taxon>
        <taxon>Haloferacaceae</taxon>
        <taxon>Halonotius</taxon>
    </lineage>
</organism>
<dbReference type="AlphaFoldDB" id="A0A544QNW8"/>
<keyword evidence="3" id="KW-0808">Transferase</keyword>
<keyword evidence="4" id="KW-1185">Reference proteome</keyword>
<evidence type="ECO:0000259" key="2">
    <source>
        <dbReference type="Pfam" id="PF10069"/>
    </source>
</evidence>
<feature type="domain" description="DICT" evidence="2">
    <location>
        <begin position="120"/>
        <end position="217"/>
    </location>
</feature>
<name>A0A544QNW8_9EURY</name>
<reference evidence="3 4" key="1">
    <citation type="submission" date="2019-02" db="EMBL/GenBank/DDBJ databases">
        <title>Halonotius sp. a new haloqrchaeon isolated from saline water.</title>
        <authorList>
            <person name="Duran-Viseras A."/>
            <person name="Sanchez-Porro C."/>
            <person name="Ventosa A."/>
        </authorList>
    </citation>
    <scope>NUCLEOTIDE SEQUENCE [LARGE SCALE GENOMIC DNA]</scope>
    <source>
        <strain evidence="3 4">F9-27</strain>
    </source>
</reference>
<dbReference type="EMBL" id="SESI01000002">
    <property type="protein sequence ID" value="TQQ80570.1"/>
    <property type="molecule type" value="Genomic_DNA"/>
</dbReference>